<feature type="chain" id="PRO_5042498890" description="CFEM domain-containing protein" evidence="15">
    <location>
        <begin position="18"/>
        <end position="364"/>
    </location>
</feature>
<dbReference type="InterPro" id="IPR008427">
    <property type="entry name" value="Extracellular_membr_CFEM_dom"/>
</dbReference>
<feature type="signal peptide" evidence="15">
    <location>
        <begin position="1"/>
        <end position="17"/>
    </location>
</feature>
<comment type="subcellular location">
    <subcellularLocation>
        <location evidence="2">Membrane</location>
        <topology evidence="2">Lipid-anchor</topology>
        <topology evidence="2">GPI-anchor</topology>
    </subcellularLocation>
    <subcellularLocation>
        <location evidence="1">Membrane</location>
        <topology evidence="1">Single-pass membrane protein</topology>
    </subcellularLocation>
    <subcellularLocation>
        <location evidence="3">Secreted</location>
    </subcellularLocation>
</comment>
<feature type="domain" description="CFEM" evidence="16">
    <location>
        <begin position="21"/>
        <end position="79"/>
    </location>
</feature>
<evidence type="ECO:0000256" key="4">
    <source>
        <dbReference type="ARBA" id="ARBA00010031"/>
    </source>
</evidence>
<feature type="transmembrane region" description="Helical" evidence="14">
    <location>
        <begin position="190"/>
        <end position="210"/>
    </location>
</feature>
<evidence type="ECO:0000256" key="5">
    <source>
        <dbReference type="ARBA" id="ARBA00022525"/>
    </source>
</evidence>
<keyword evidence="7 14" id="KW-0812">Transmembrane</keyword>
<evidence type="ECO:0000256" key="1">
    <source>
        <dbReference type="ARBA" id="ARBA00004167"/>
    </source>
</evidence>
<evidence type="ECO:0000256" key="13">
    <source>
        <dbReference type="SAM" id="MobiDB-lite"/>
    </source>
</evidence>
<evidence type="ECO:0000256" key="9">
    <source>
        <dbReference type="ARBA" id="ARBA00022989"/>
    </source>
</evidence>
<comment type="caution">
    <text evidence="17">The sequence shown here is derived from an EMBL/GenBank/DDBJ whole genome shotgun (WGS) entry which is preliminary data.</text>
</comment>
<accession>A0AAJ0ED54</accession>
<dbReference type="PANTHER" id="PTHR15549:SF30">
    <property type="entry name" value="MID2 DOMAIN-CONTAINING PROTEIN"/>
    <property type="match status" value="1"/>
</dbReference>
<evidence type="ECO:0000256" key="14">
    <source>
        <dbReference type="SAM" id="Phobius"/>
    </source>
</evidence>
<evidence type="ECO:0000313" key="18">
    <source>
        <dbReference type="Proteomes" id="UP001243989"/>
    </source>
</evidence>
<evidence type="ECO:0000256" key="8">
    <source>
        <dbReference type="ARBA" id="ARBA00022729"/>
    </source>
</evidence>
<dbReference type="Pfam" id="PF05730">
    <property type="entry name" value="CFEM"/>
    <property type="match status" value="1"/>
</dbReference>
<keyword evidence="5" id="KW-0964">Secreted</keyword>
<evidence type="ECO:0000256" key="10">
    <source>
        <dbReference type="ARBA" id="ARBA00023136"/>
    </source>
</evidence>
<comment type="similarity">
    <text evidence="4">Belongs to the RBT5 family.</text>
</comment>
<gene>
    <name evidence="17" type="ORF">BDP81DRAFT_450394</name>
</gene>
<evidence type="ECO:0000256" key="3">
    <source>
        <dbReference type="ARBA" id="ARBA00004613"/>
    </source>
</evidence>
<keyword evidence="10 14" id="KW-0472">Membrane</keyword>
<dbReference type="AlphaFoldDB" id="A0AAJ0ED54"/>
<evidence type="ECO:0000256" key="2">
    <source>
        <dbReference type="ARBA" id="ARBA00004589"/>
    </source>
</evidence>
<evidence type="ECO:0000313" key="17">
    <source>
        <dbReference type="EMBL" id="KAK1635512.1"/>
    </source>
</evidence>
<keyword evidence="9 14" id="KW-1133">Transmembrane helix</keyword>
<feature type="region of interest" description="Disordered" evidence="13">
    <location>
        <begin position="116"/>
        <end position="185"/>
    </location>
</feature>
<dbReference type="PANTHER" id="PTHR15549">
    <property type="entry name" value="PAIRED IMMUNOGLOBULIN-LIKE TYPE 2 RECEPTOR"/>
    <property type="match status" value="1"/>
</dbReference>
<organism evidence="17 18">
    <name type="scientific">Colletotrichum phormii</name>
    <dbReference type="NCBI Taxonomy" id="359342"/>
    <lineage>
        <taxon>Eukaryota</taxon>
        <taxon>Fungi</taxon>
        <taxon>Dikarya</taxon>
        <taxon>Ascomycota</taxon>
        <taxon>Pezizomycotina</taxon>
        <taxon>Sordariomycetes</taxon>
        <taxon>Hypocreomycetidae</taxon>
        <taxon>Glomerellales</taxon>
        <taxon>Glomerellaceae</taxon>
        <taxon>Colletotrichum</taxon>
        <taxon>Colletotrichum acutatum species complex</taxon>
    </lineage>
</organism>
<evidence type="ECO:0000256" key="12">
    <source>
        <dbReference type="ARBA" id="ARBA00023288"/>
    </source>
</evidence>
<name>A0AAJ0ED54_9PEZI</name>
<feature type="compositionally biased region" description="Low complexity" evidence="13">
    <location>
        <begin position="133"/>
        <end position="158"/>
    </location>
</feature>
<evidence type="ECO:0000256" key="15">
    <source>
        <dbReference type="SAM" id="SignalP"/>
    </source>
</evidence>
<dbReference type="InterPro" id="IPR051694">
    <property type="entry name" value="Immunoregulatory_rcpt-like"/>
</dbReference>
<dbReference type="EMBL" id="JAHMHQ010000012">
    <property type="protein sequence ID" value="KAK1635512.1"/>
    <property type="molecule type" value="Genomic_DNA"/>
</dbReference>
<dbReference type="GO" id="GO:0071944">
    <property type="term" value="C:cell periphery"/>
    <property type="evidence" value="ECO:0007669"/>
    <property type="project" value="UniProtKB-ARBA"/>
</dbReference>
<dbReference type="RefSeq" id="XP_060444119.1">
    <property type="nucleotide sequence ID" value="XM_060592525.1"/>
</dbReference>
<keyword evidence="8 15" id="KW-0732">Signal</keyword>
<keyword evidence="12" id="KW-0449">Lipoprotein</keyword>
<evidence type="ECO:0000259" key="16">
    <source>
        <dbReference type="Pfam" id="PF05730"/>
    </source>
</evidence>
<keyword evidence="6" id="KW-0336">GPI-anchor</keyword>
<keyword evidence="6" id="KW-0325">Glycoprotein</keyword>
<protein>
    <recommendedName>
        <fullName evidence="16">CFEM domain-containing protein</fullName>
    </recommendedName>
</protein>
<evidence type="ECO:0000256" key="7">
    <source>
        <dbReference type="ARBA" id="ARBA00022692"/>
    </source>
</evidence>
<evidence type="ECO:0000256" key="6">
    <source>
        <dbReference type="ARBA" id="ARBA00022622"/>
    </source>
</evidence>
<dbReference type="Proteomes" id="UP001243989">
    <property type="component" value="Unassembled WGS sequence"/>
</dbReference>
<keyword evidence="11" id="KW-1015">Disulfide bond</keyword>
<proteinExistence type="inferred from homology"/>
<dbReference type="GO" id="GO:0098552">
    <property type="term" value="C:side of membrane"/>
    <property type="evidence" value="ECO:0007669"/>
    <property type="project" value="UniProtKB-KW"/>
</dbReference>
<sequence length="364" mass="39335">MRATAVVLAAVIRFAYAQDRDDIPKCAQDCLAPSVSDLCHVKINPDCACRIGKQHSMRTQWTTCIQHFCGEGTTYEDVWPPFAAYCVANGWLNASQTDLTSIVTLTTTQPIIVTRTRSATSDGDDTHTTVDIETSTSETEAGSTTAQAATPTAQSTAPIAEFNPTAEPTSAIGGDNSDSSSSELSTGVKAGIGAGAALVAMLAVVLLFWWRKRKKVSLSDGNENNITPELGGGDKSDRYELDSYTTPLEADKKSPATFSNQQNQIMAELDGTPYASPEPNIHERHKVTPPVEHGAVSPEIMSTISFPKSPLSSATSRMSPTMIEDRIGSSPEPLIADTAELEHLLHEERLLRDRRQTLEQLQRI</sequence>
<dbReference type="GeneID" id="85477387"/>
<evidence type="ECO:0000256" key="11">
    <source>
        <dbReference type="ARBA" id="ARBA00023157"/>
    </source>
</evidence>
<dbReference type="GO" id="GO:0005576">
    <property type="term" value="C:extracellular region"/>
    <property type="evidence" value="ECO:0007669"/>
    <property type="project" value="UniProtKB-SubCell"/>
</dbReference>
<keyword evidence="18" id="KW-1185">Reference proteome</keyword>
<reference evidence="17" key="1">
    <citation type="submission" date="2021-06" db="EMBL/GenBank/DDBJ databases">
        <title>Comparative genomics, transcriptomics and evolutionary studies reveal genomic signatures of adaptation to plant cell wall in hemibiotrophic fungi.</title>
        <authorList>
            <consortium name="DOE Joint Genome Institute"/>
            <person name="Baroncelli R."/>
            <person name="Diaz J.F."/>
            <person name="Benocci T."/>
            <person name="Peng M."/>
            <person name="Battaglia E."/>
            <person name="Haridas S."/>
            <person name="Andreopoulos W."/>
            <person name="Labutti K."/>
            <person name="Pangilinan J."/>
            <person name="Floch G.L."/>
            <person name="Makela M.R."/>
            <person name="Henrissat B."/>
            <person name="Grigoriev I.V."/>
            <person name="Crouch J.A."/>
            <person name="De Vries R.P."/>
            <person name="Sukno S.A."/>
            <person name="Thon M.R."/>
        </authorList>
    </citation>
    <scope>NUCLEOTIDE SEQUENCE</scope>
    <source>
        <strain evidence="17">CBS 102054</strain>
    </source>
</reference>